<protein>
    <submittedName>
        <fullName evidence="1">Heavy-metal-associated domain-containing protein</fullName>
    </submittedName>
</protein>
<organism evidence="1 2">
    <name type="scientific">Allosphingosinicella ginsenosidimutans</name>
    <dbReference type="NCBI Taxonomy" id="1176539"/>
    <lineage>
        <taxon>Bacteria</taxon>
        <taxon>Pseudomonadati</taxon>
        <taxon>Pseudomonadota</taxon>
        <taxon>Alphaproteobacteria</taxon>
        <taxon>Sphingomonadales</taxon>
        <taxon>Sphingomonadaceae</taxon>
        <taxon>Allosphingosinicella</taxon>
    </lineage>
</organism>
<gene>
    <name evidence="1" type="ORF">FRZ32_12515</name>
</gene>
<name>A0A5C6TVH5_9SPHN</name>
<reference evidence="1 2" key="1">
    <citation type="journal article" date="2015" name="J. Microbiol.">
        <title>Sphingosinicella ginsenosidimutans sp. nov., with ginsenoside converting activity.</title>
        <authorList>
            <person name="Kim J.K."/>
            <person name="Kang M.S."/>
            <person name="Park S.C."/>
            <person name="Kim K.M."/>
            <person name="Choi K."/>
            <person name="Yoon M.H."/>
            <person name="Im W.T."/>
        </authorList>
    </citation>
    <scope>NUCLEOTIDE SEQUENCE [LARGE SCALE GENOMIC DNA]</scope>
    <source>
        <strain evidence="1 2">BS-11</strain>
    </source>
</reference>
<proteinExistence type="predicted"/>
<evidence type="ECO:0000313" key="1">
    <source>
        <dbReference type="EMBL" id="TXC64402.1"/>
    </source>
</evidence>
<dbReference type="RefSeq" id="WP_147043825.1">
    <property type="nucleotide sequence ID" value="NZ_BAABIR010000001.1"/>
</dbReference>
<sequence length="407" mass="43324">MTRSRRLSLLAIPLLAALGGVGALVYAQLDGADRGIAPIDSTSNFEVDGIDVDVSAPSGEQARYEGWRRAQLQGWKMLWARTTGHPIAQAPNLSDSVLNGIVAGIVIQQEQIGPHRYIARLGVLFDRARTGQMLGVPGLVRRSAPVLVLPVMTTGSTAYSFEFRNEWQRAWAQFRTASSPIDYVRTSGLGIDPLLLNLDQAGRRGRGWWRMILDQYGAADVVIAEVSLQRLYPGGPAVGTFTARFGPDAALLGRFQLRAADSSQIPAMMDEGVRRMDAIYARALDAGLLHPDPSLVIVQPAPPPVAIDNTLAVEDTNVEVTPAPIPVGPVTTYNVQVDTPDAAAVQRAEIGVSHVPGVTSALTTSLALGGTSVMRVTFAGDSAAFQAALSAQGWRVSGSGSTLRISR</sequence>
<dbReference type="AlphaFoldDB" id="A0A5C6TVH5"/>
<dbReference type="Proteomes" id="UP000321249">
    <property type="component" value="Unassembled WGS sequence"/>
</dbReference>
<comment type="caution">
    <text evidence="1">The sequence shown here is derived from an EMBL/GenBank/DDBJ whole genome shotgun (WGS) entry which is preliminary data.</text>
</comment>
<dbReference type="EMBL" id="VOQQ01000001">
    <property type="protein sequence ID" value="TXC64402.1"/>
    <property type="molecule type" value="Genomic_DNA"/>
</dbReference>
<keyword evidence="2" id="KW-1185">Reference proteome</keyword>
<accession>A0A5C6TVH5</accession>
<evidence type="ECO:0000313" key="2">
    <source>
        <dbReference type="Proteomes" id="UP000321249"/>
    </source>
</evidence>
<dbReference type="OrthoDB" id="7420165at2"/>